<protein>
    <submittedName>
        <fullName evidence="1">Malate dehydrogenase</fullName>
    </submittedName>
</protein>
<dbReference type="Pfam" id="PF02615">
    <property type="entry name" value="Ldh_2"/>
    <property type="match status" value="1"/>
</dbReference>
<accession>A0AA35RAU4</accession>
<dbReference type="InterPro" id="IPR003767">
    <property type="entry name" value="Malate/L-lactate_DH-like"/>
</dbReference>
<dbReference type="Gene3D" id="1.10.1530.10">
    <property type="match status" value="1"/>
</dbReference>
<sequence length="90" mass="10012">MLERFKVPSEDQVRVPEDSLRETVAAVFEKMGVSDEDAAVGANTLTMTDLRGVETHGVSNMLRSYVQQYNEGSLTRNRIGALSASRPLRR</sequence>
<keyword evidence="2" id="KW-1185">Reference proteome</keyword>
<dbReference type="AlphaFoldDB" id="A0AA35RAU4"/>
<name>A0AA35RAU4_GEOBA</name>
<dbReference type="Proteomes" id="UP001174909">
    <property type="component" value="Unassembled WGS sequence"/>
</dbReference>
<comment type="caution">
    <text evidence="1">The sequence shown here is derived from an EMBL/GenBank/DDBJ whole genome shotgun (WGS) entry which is preliminary data.</text>
</comment>
<gene>
    <name evidence="1" type="ORF">GBAR_LOCUS5571</name>
</gene>
<dbReference type="EMBL" id="CASHTH010000814">
    <property type="protein sequence ID" value="CAI8008038.1"/>
    <property type="molecule type" value="Genomic_DNA"/>
</dbReference>
<dbReference type="InterPro" id="IPR036111">
    <property type="entry name" value="Mal/L-sulfo/L-lacto_DH-like_sf"/>
</dbReference>
<evidence type="ECO:0000313" key="1">
    <source>
        <dbReference type="EMBL" id="CAI8008038.1"/>
    </source>
</evidence>
<evidence type="ECO:0000313" key="2">
    <source>
        <dbReference type="Proteomes" id="UP001174909"/>
    </source>
</evidence>
<organism evidence="1 2">
    <name type="scientific">Geodia barretti</name>
    <name type="common">Barrett's horny sponge</name>
    <dbReference type="NCBI Taxonomy" id="519541"/>
    <lineage>
        <taxon>Eukaryota</taxon>
        <taxon>Metazoa</taxon>
        <taxon>Porifera</taxon>
        <taxon>Demospongiae</taxon>
        <taxon>Heteroscleromorpha</taxon>
        <taxon>Tetractinellida</taxon>
        <taxon>Astrophorina</taxon>
        <taxon>Geodiidae</taxon>
        <taxon>Geodia</taxon>
    </lineage>
</organism>
<dbReference type="SUPFAM" id="SSF89733">
    <property type="entry name" value="L-sulfolactate dehydrogenase-like"/>
    <property type="match status" value="1"/>
</dbReference>
<reference evidence="1" key="1">
    <citation type="submission" date="2023-03" db="EMBL/GenBank/DDBJ databases">
        <authorList>
            <person name="Steffen K."/>
            <person name="Cardenas P."/>
        </authorList>
    </citation>
    <scope>NUCLEOTIDE SEQUENCE</scope>
</reference>
<proteinExistence type="predicted"/>
<dbReference type="GO" id="GO:0016491">
    <property type="term" value="F:oxidoreductase activity"/>
    <property type="evidence" value="ECO:0007669"/>
    <property type="project" value="InterPro"/>
</dbReference>
<dbReference type="InterPro" id="IPR043144">
    <property type="entry name" value="Mal/L-sulf/L-lact_DH-like_ah"/>
</dbReference>